<protein>
    <submittedName>
        <fullName evidence="1">Glycosyl hydrolase family 43</fullName>
    </submittedName>
</protein>
<sequence length="437" mass="48475">MPSCEQPVIINGVPWFDDQGNIVNAHGSCVVQDNGRWYLFGEYKTDAENEFNGFSCYSSPDLAHWHFERMALPVQENGSRLGPHRVGERVKVMRCPSTGQYVMFAHSDDLRYMDPCIVVAVSNTIDGEYQVLGPLTHDGEPIRMWDMGTFQDTDGTGYLMTHEGNIYRLADDYLSAAQLVASNIAPGGESPAMMHAGDTYFIMFSNKTSWDRNDNYYLSAPSPSGPWTNRGLFCPEGTCTWNSQCSFIFPLTLASGETHYIYTGDRWSYPHQASSASTVWMPIHVDGDTISIPEYWQAWNPLTARPVPLPGNERAIMMNTSYERTTLHVAFSAADDERMALLANTDRDGGYAQVTIQHNASGRTVLSLPVDLYSPTPFDGIVLVTPALHTGDYTLAVRVRGDASVFYKKDGTRLGSTGTRVRITGIQTIASPHSSTR</sequence>
<dbReference type="PANTHER" id="PTHR22925:SF3">
    <property type="entry name" value="GLYCOSYL HYDROLASE FAMILY PROTEIN 43"/>
    <property type="match status" value="1"/>
</dbReference>
<dbReference type="RefSeq" id="WP_169173111.1">
    <property type="nucleotide sequence ID" value="NZ_JAAIII010000009.1"/>
</dbReference>
<dbReference type="AlphaFoldDB" id="A0A7Y0HUT5"/>
<proteinExistence type="predicted"/>
<evidence type="ECO:0000313" key="1">
    <source>
        <dbReference type="EMBL" id="NMM95104.1"/>
    </source>
</evidence>
<dbReference type="Gene3D" id="2.60.120.260">
    <property type="entry name" value="Galactose-binding domain-like"/>
    <property type="match status" value="1"/>
</dbReference>
<dbReference type="Proteomes" id="UP000532194">
    <property type="component" value="Unassembled WGS sequence"/>
</dbReference>
<dbReference type="InterPro" id="IPR023296">
    <property type="entry name" value="Glyco_hydro_beta-prop_sf"/>
</dbReference>
<organism evidence="1 2">
    <name type="scientific">Bifidobacterium oedipodis</name>
    <dbReference type="NCBI Taxonomy" id="2675322"/>
    <lineage>
        <taxon>Bacteria</taxon>
        <taxon>Bacillati</taxon>
        <taxon>Actinomycetota</taxon>
        <taxon>Actinomycetes</taxon>
        <taxon>Bifidobacteriales</taxon>
        <taxon>Bifidobacteriaceae</taxon>
        <taxon>Bifidobacterium</taxon>
    </lineage>
</organism>
<keyword evidence="1" id="KW-0378">Hydrolase</keyword>
<accession>A0A7Y0HUT5</accession>
<dbReference type="EMBL" id="JAAIII010000009">
    <property type="protein sequence ID" value="NMM95104.1"/>
    <property type="molecule type" value="Genomic_DNA"/>
</dbReference>
<evidence type="ECO:0000313" key="2">
    <source>
        <dbReference type="Proteomes" id="UP000532194"/>
    </source>
</evidence>
<dbReference type="SUPFAM" id="SSF75005">
    <property type="entry name" value="Arabinanase/levansucrase/invertase"/>
    <property type="match status" value="1"/>
</dbReference>
<comment type="caution">
    <text evidence="1">The sequence shown here is derived from an EMBL/GenBank/DDBJ whole genome shotgun (WGS) entry which is preliminary data.</text>
</comment>
<dbReference type="GO" id="GO:0016787">
    <property type="term" value="F:hydrolase activity"/>
    <property type="evidence" value="ECO:0007669"/>
    <property type="project" value="UniProtKB-KW"/>
</dbReference>
<keyword evidence="2" id="KW-1185">Reference proteome</keyword>
<name>A0A7Y0HUT5_9BIFI</name>
<dbReference type="Gene3D" id="2.115.10.20">
    <property type="entry name" value="Glycosyl hydrolase domain, family 43"/>
    <property type="match status" value="1"/>
</dbReference>
<dbReference type="PANTHER" id="PTHR22925">
    <property type="entry name" value="GLYCOSYL HYDROLASE 43 FAMILY MEMBER"/>
    <property type="match status" value="1"/>
</dbReference>
<reference evidence="1 2" key="1">
    <citation type="submission" date="2020-02" db="EMBL/GenBank/DDBJ databases">
        <title>Characterization of phylogenetic diversity of novel bifidobacterial species isolated in Czech ZOOs.</title>
        <authorList>
            <person name="Lugli G.A."/>
            <person name="Vera N.B."/>
            <person name="Ventura M."/>
        </authorList>
    </citation>
    <scope>NUCLEOTIDE SEQUENCE [LARGE SCALE GENOMIC DNA]</scope>
    <source>
        <strain evidence="1 2">DSM 109957</strain>
    </source>
</reference>
<dbReference type="CDD" id="cd18821">
    <property type="entry name" value="GH43_Pc3Gal43A-like"/>
    <property type="match status" value="1"/>
</dbReference>
<gene>
    <name evidence="1" type="ORF">G1C95_2292</name>
</gene>